<dbReference type="AlphaFoldDB" id="A0A1I0WTK3"/>
<dbReference type="RefSeq" id="WP_245788167.1">
    <property type="nucleotide sequence ID" value="NZ_FOKG01000002.1"/>
</dbReference>
<evidence type="ECO:0000259" key="1">
    <source>
        <dbReference type="PROSITE" id="PS51781"/>
    </source>
</evidence>
<evidence type="ECO:0000313" key="2">
    <source>
        <dbReference type="EMBL" id="SFA92065.1"/>
    </source>
</evidence>
<protein>
    <submittedName>
        <fullName evidence="2">SH3 domain-containing protein</fullName>
    </submittedName>
</protein>
<feature type="domain" description="SH3b" evidence="1">
    <location>
        <begin position="1"/>
        <end position="69"/>
    </location>
</feature>
<reference evidence="3" key="1">
    <citation type="submission" date="2016-10" db="EMBL/GenBank/DDBJ databases">
        <authorList>
            <person name="Varghese N."/>
            <person name="Submissions S."/>
        </authorList>
    </citation>
    <scope>NUCLEOTIDE SEQUENCE [LARGE SCALE GENOMIC DNA]</scope>
    <source>
        <strain evidence="3">CGMCC 4.3568</strain>
    </source>
</reference>
<accession>A0A1I0WTK3</accession>
<dbReference type="InterPro" id="IPR003646">
    <property type="entry name" value="SH3-like_bac-type"/>
</dbReference>
<dbReference type="EMBL" id="FOKG01000002">
    <property type="protein sequence ID" value="SFA92065.1"/>
    <property type="molecule type" value="Genomic_DNA"/>
</dbReference>
<dbReference type="Proteomes" id="UP000243799">
    <property type="component" value="Unassembled WGS sequence"/>
</dbReference>
<proteinExistence type="predicted"/>
<keyword evidence="3" id="KW-1185">Reference proteome</keyword>
<evidence type="ECO:0000313" key="3">
    <source>
        <dbReference type="Proteomes" id="UP000243799"/>
    </source>
</evidence>
<sequence length="185" mass="18894">MTGSITTAGDPLNVRRAPTTSSTVVGTVNNGTEVSIDCQTQGTRVSGRLGTTSLWDYVPSLNGYVSDAYVRTGSDGQVAPSCGVGTGSAQCSSGSCAGEGLFRSSDATFVVWDRAADGKSAVVQYWLAGGVGPLVVRHSGGSGGKTEKAISVDSGDWVYYKVCVRDYSGGTGFQSCSNGITDYAA</sequence>
<name>A0A1I0WTK3_9PSEU</name>
<dbReference type="STRING" id="490629.SAMN05216266_102201"/>
<dbReference type="PROSITE" id="PS51781">
    <property type="entry name" value="SH3B"/>
    <property type="match status" value="1"/>
</dbReference>
<dbReference type="Pfam" id="PF08239">
    <property type="entry name" value="SH3_3"/>
    <property type="match status" value="1"/>
</dbReference>
<organism evidence="2 3">
    <name type="scientific">Amycolatopsis marina</name>
    <dbReference type="NCBI Taxonomy" id="490629"/>
    <lineage>
        <taxon>Bacteria</taxon>
        <taxon>Bacillati</taxon>
        <taxon>Actinomycetota</taxon>
        <taxon>Actinomycetes</taxon>
        <taxon>Pseudonocardiales</taxon>
        <taxon>Pseudonocardiaceae</taxon>
        <taxon>Amycolatopsis</taxon>
    </lineage>
</organism>
<dbReference type="Gene3D" id="2.30.30.40">
    <property type="entry name" value="SH3 Domains"/>
    <property type="match status" value="1"/>
</dbReference>
<gene>
    <name evidence="2" type="ORF">SAMN05216266_102201</name>
</gene>